<dbReference type="Proteomes" id="UP000000256">
    <property type="component" value="Chromosome"/>
</dbReference>
<accession>G2JCH7</accession>
<evidence type="ECO:0000313" key="1">
    <source>
        <dbReference type="EMBL" id="AEN71927.1"/>
    </source>
</evidence>
<keyword evidence="1" id="KW-0378">Hydrolase</keyword>
<dbReference type="HOGENOM" id="CLU_2732414_0_0_9"/>
<dbReference type="KEGG" id="csc:Csac_3031"/>
<keyword evidence="2" id="KW-1185">Reference proteome</keyword>
<dbReference type="RefSeq" id="WP_011918056.1">
    <property type="nucleotide sequence ID" value="NC_009437.1"/>
</dbReference>
<dbReference type="AlphaFoldDB" id="G2JCH7"/>
<dbReference type="EMBL" id="CP000679">
    <property type="protein sequence ID" value="AEN71927.1"/>
    <property type="molecule type" value="Genomic_DNA"/>
</dbReference>
<proteinExistence type="predicted"/>
<reference evidence="1 2" key="1">
    <citation type="journal article" date="2008" name="Appl. Environ. Microbiol.">
        <title>Hydrogenomics of the extremely thermophilic bacterium Caldicellulosiruptor saccharolyticus.</title>
        <authorList>
            <person name="van de Werken H.J."/>
            <person name="Verhaart M.R."/>
            <person name="VanFossen A.L."/>
            <person name="Willquist K."/>
            <person name="Lewis D.L."/>
            <person name="Nichols J.D."/>
            <person name="Goorissen H.P."/>
            <person name="Mongodin E.F."/>
            <person name="Nelson K.E."/>
            <person name="van Niel E.W."/>
            <person name="Stams A.J."/>
            <person name="Ward D.E."/>
            <person name="de Vos W.M."/>
            <person name="van der Oost J."/>
            <person name="Kelly R.M."/>
            <person name="Kengen S.W."/>
        </authorList>
    </citation>
    <scope>NUCLEOTIDE SEQUENCE [LARGE SCALE GENOMIC DNA]</scope>
    <source>
        <strain evidence="2">ATCC 43494 / DSM 8903 / Tp8T 6331</strain>
    </source>
</reference>
<protein>
    <submittedName>
        <fullName evidence="1">NUDIX hydrolase</fullName>
    </submittedName>
</protein>
<gene>
    <name evidence="1" type="ordered locus">Csac_3031</name>
</gene>
<name>G2JCH7_CALS8</name>
<organism evidence="1 2">
    <name type="scientific">Caldicellulosiruptor saccharolyticus (strain ATCC 43494 / DSM 8903 / Tp8T 6331)</name>
    <dbReference type="NCBI Taxonomy" id="351627"/>
    <lineage>
        <taxon>Bacteria</taxon>
        <taxon>Bacillati</taxon>
        <taxon>Bacillota</taxon>
        <taxon>Bacillota incertae sedis</taxon>
        <taxon>Caldicellulosiruptorales</taxon>
        <taxon>Caldicellulosiruptoraceae</taxon>
        <taxon>Caldicellulosiruptor</taxon>
    </lineage>
</organism>
<dbReference type="STRING" id="351627.Csac_3031"/>
<sequence>MSMHIPIINNDSKYSNNFLELLYAEANEHLRENDKKRDQILIVIATLSGAIFGFYEKLKGLPLGYKITIGI</sequence>
<dbReference type="GO" id="GO:0016787">
    <property type="term" value="F:hydrolase activity"/>
    <property type="evidence" value="ECO:0007669"/>
    <property type="project" value="UniProtKB-KW"/>
</dbReference>
<evidence type="ECO:0000313" key="2">
    <source>
        <dbReference type="Proteomes" id="UP000000256"/>
    </source>
</evidence>